<name>A0A9D4NJK6_DREPO</name>
<sequence length="62" mass="6885">MGSIGRLRVQSGGYGCDREVTGSIGRLRVRSPQWKRSLDFRYRHQVLVLGPGNGLESVSNKP</sequence>
<accession>A0A9D4NJK6</accession>
<keyword evidence="2" id="KW-1185">Reference proteome</keyword>
<gene>
    <name evidence="1" type="ORF">DPMN_018851</name>
</gene>
<dbReference type="AlphaFoldDB" id="A0A9D4NJK6"/>
<dbReference type="Proteomes" id="UP000828390">
    <property type="component" value="Unassembled WGS sequence"/>
</dbReference>
<reference evidence="1" key="1">
    <citation type="journal article" date="2019" name="bioRxiv">
        <title>The Genome of the Zebra Mussel, Dreissena polymorpha: A Resource for Invasive Species Research.</title>
        <authorList>
            <person name="McCartney M.A."/>
            <person name="Auch B."/>
            <person name="Kono T."/>
            <person name="Mallez S."/>
            <person name="Zhang Y."/>
            <person name="Obille A."/>
            <person name="Becker A."/>
            <person name="Abrahante J.E."/>
            <person name="Garbe J."/>
            <person name="Badalamenti J.P."/>
            <person name="Herman A."/>
            <person name="Mangelson H."/>
            <person name="Liachko I."/>
            <person name="Sullivan S."/>
            <person name="Sone E.D."/>
            <person name="Koren S."/>
            <person name="Silverstein K.A.T."/>
            <person name="Beckman K.B."/>
            <person name="Gohl D.M."/>
        </authorList>
    </citation>
    <scope>NUCLEOTIDE SEQUENCE</scope>
    <source>
        <strain evidence="1">Duluth1</strain>
        <tissue evidence="1">Whole animal</tissue>
    </source>
</reference>
<evidence type="ECO:0000313" key="2">
    <source>
        <dbReference type="Proteomes" id="UP000828390"/>
    </source>
</evidence>
<dbReference type="EMBL" id="JAIWYP010000001">
    <property type="protein sequence ID" value="KAH3894694.1"/>
    <property type="molecule type" value="Genomic_DNA"/>
</dbReference>
<reference evidence="1" key="2">
    <citation type="submission" date="2020-11" db="EMBL/GenBank/DDBJ databases">
        <authorList>
            <person name="McCartney M.A."/>
            <person name="Auch B."/>
            <person name="Kono T."/>
            <person name="Mallez S."/>
            <person name="Becker A."/>
            <person name="Gohl D.M."/>
            <person name="Silverstein K.A.T."/>
            <person name="Koren S."/>
            <person name="Bechman K.B."/>
            <person name="Herman A."/>
            <person name="Abrahante J.E."/>
            <person name="Garbe J."/>
        </authorList>
    </citation>
    <scope>NUCLEOTIDE SEQUENCE</scope>
    <source>
        <strain evidence="1">Duluth1</strain>
        <tissue evidence="1">Whole animal</tissue>
    </source>
</reference>
<evidence type="ECO:0000313" key="1">
    <source>
        <dbReference type="EMBL" id="KAH3894694.1"/>
    </source>
</evidence>
<organism evidence="1 2">
    <name type="scientific">Dreissena polymorpha</name>
    <name type="common">Zebra mussel</name>
    <name type="synonym">Mytilus polymorpha</name>
    <dbReference type="NCBI Taxonomy" id="45954"/>
    <lineage>
        <taxon>Eukaryota</taxon>
        <taxon>Metazoa</taxon>
        <taxon>Spiralia</taxon>
        <taxon>Lophotrochozoa</taxon>
        <taxon>Mollusca</taxon>
        <taxon>Bivalvia</taxon>
        <taxon>Autobranchia</taxon>
        <taxon>Heteroconchia</taxon>
        <taxon>Euheterodonta</taxon>
        <taxon>Imparidentia</taxon>
        <taxon>Neoheterodontei</taxon>
        <taxon>Myida</taxon>
        <taxon>Dreissenoidea</taxon>
        <taxon>Dreissenidae</taxon>
        <taxon>Dreissena</taxon>
    </lineage>
</organism>
<protein>
    <submittedName>
        <fullName evidence="1">Uncharacterized protein</fullName>
    </submittedName>
</protein>
<comment type="caution">
    <text evidence="1">The sequence shown here is derived from an EMBL/GenBank/DDBJ whole genome shotgun (WGS) entry which is preliminary data.</text>
</comment>
<proteinExistence type="predicted"/>